<gene>
    <name evidence="2" type="ORF">NM203_23875</name>
</gene>
<evidence type="ECO:0000313" key="2">
    <source>
        <dbReference type="EMBL" id="MCP9275236.1"/>
    </source>
</evidence>
<dbReference type="SUPFAM" id="SSF52540">
    <property type="entry name" value="P-loop containing nucleoside triphosphate hydrolases"/>
    <property type="match status" value="1"/>
</dbReference>
<dbReference type="PROSITE" id="PS50043">
    <property type="entry name" value="HTH_LUXR_2"/>
    <property type="match status" value="1"/>
</dbReference>
<accession>A0ABT1M7T6</accession>
<dbReference type="Gene3D" id="3.40.50.300">
    <property type="entry name" value="P-loop containing nucleotide triphosphate hydrolases"/>
    <property type="match status" value="1"/>
</dbReference>
<proteinExistence type="predicted"/>
<dbReference type="EMBL" id="JANDBD010000010">
    <property type="protein sequence ID" value="MCP9275236.1"/>
    <property type="molecule type" value="Genomic_DNA"/>
</dbReference>
<protein>
    <submittedName>
        <fullName evidence="2">LuxR C-terminal-related transcriptional regulator</fullName>
    </submittedName>
</protein>
<dbReference type="Pfam" id="PF00196">
    <property type="entry name" value="GerE"/>
    <property type="match status" value="1"/>
</dbReference>
<comment type="caution">
    <text evidence="2">The sequence shown here is derived from an EMBL/GenBank/DDBJ whole genome shotgun (WGS) entry which is preliminary data.</text>
</comment>
<dbReference type="RefSeq" id="WP_255062999.1">
    <property type="nucleotide sequence ID" value="NZ_JANDBD010000010.1"/>
</dbReference>
<dbReference type="InterPro" id="IPR036388">
    <property type="entry name" value="WH-like_DNA-bd_sf"/>
</dbReference>
<reference evidence="2 3" key="1">
    <citation type="submission" date="2022-06" db="EMBL/GenBank/DDBJ databases">
        <title>Mycolicibacterium sp. CAU 1645 isolated from seawater.</title>
        <authorList>
            <person name="Kim W."/>
        </authorList>
    </citation>
    <scope>NUCLEOTIDE SEQUENCE [LARGE SCALE GENOMIC DNA]</scope>
    <source>
        <strain evidence="2 3">CAU 1645</strain>
    </source>
</reference>
<dbReference type="InterPro" id="IPR027417">
    <property type="entry name" value="P-loop_NTPase"/>
</dbReference>
<evidence type="ECO:0000313" key="3">
    <source>
        <dbReference type="Proteomes" id="UP001651690"/>
    </source>
</evidence>
<organism evidence="2 3">
    <name type="scientific">Mycolicibacterium arenosum</name>
    <dbReference type="NCBI Taxonomy" id="2952157"/>
    <lineage>
        <taxon>Bacteria</taxon>
        <taxon>Bacillati</taxon>
        <taxon>Actinomycetota</taxon>
        <taxon>Actinomycetes</taxon>
        <taxon>Mycobacteriales</taxon>
        <taxon>Mycobacteriaceae</taxon>
        <taxon>Mycolicibacterium</taxon>
    </lineage>
</organism>
<dbReference type="Pfam" id="PF13191">
    <property type="entry name" value="AAA_16"/>
    <property type="match status" value="1"/>
</dbReference>
<dbReference type="InterPro" id="IPR016032">
    <property type="entry name" value="Sig_transdc_resp-reg_C-effctor"/>
</dbReference>
<evidence type="ECO:0000259" key="1">
    <source>
        <dbReference type="PROSITE" id="PS50043"/>
    </source>
</evidence>
<dbReference type="PRINTS" id="PR00038">
    <property type="entry name" value="HTHLUXR"/>
</dbReference>
<feature type="domain" description="HTH luxR-type" evidence="1">
    <location>
        <begin position="774"/>
        <end position="839"/>
    </location>
</feature>
<dbReference type="Proteomes" id="UP001651690">
    <property type="component" value="Unassembled WGS sequence"/>
</dbReference>
<dbReference type="InterPro" id="IPR041664">
    <property type="entry name" value="AAA_16"/>
</dbReference>
<dbReference type="SMART" id="SM00421">
    <property type="entry name" value="HTH_LUXR"/>
    <property type="match status" value="1"/>
</dbReference>
<dbReference type="Gene3D" id="1.10.10.10">
    <property type="entry name" value="Winged helix-like DNA-binding domain superfamily/Winged helix DNA-binding domain"/>
    <property type="match status" value="1"/>
</dbReference>
<dbReference type="InterPro" id="IPR000792">
    <property type="entry name" value="Tscrpt_reg_LuxR_C"/>
</dbReference>
<dbReference type="PROSITE" id="PS00622">
    <property type="entry name" value="HTH_LUXR_1"/>
    <property type="match status" value="1"/>
</dbReference>
<dbReference type="SUPFAM" id="SSF46894">
    <property type="entry name" value="C-terminal effector domain of the bipartite response regulators"/>
    <property type="match status" value="1"/>
</dbReference>
<dbReference type="CDD" id="cd06170">
    <property type="entry name" value="LuxR_C_like"/>
    <property type="match status" value="1"/>
</dbReference>
<keyword evidence="3" id="KW-1185">Reference proteome</keyword>
<name>A0ABT1M7T6_9MYCO</name>
<sequence length="840" mass="89182">MSDHWPMIGRDQQLGEVTRLLGADGVRGVAVAGPPGVGTSRMARAVVRGAAETGWTVRSSAATTTSQAIPFGAFARWTDDSGGAPSAVTRRIVDALIAGARPERLLVFVDDAHLLDELSALVLHLLAHSGAAKVVITVRAGESAPAAVTALWKNGSVRRYDVDPLTREQSDDLVTRVFGSPPDGRCGDELWRLTRGNVLFLRQLVHQESQAGRLLVDSGRLRRVGDTSISGPLAELVDAQIGAVADAVNDVVDVVAVAEPVDWPCLRSLVRQDAIEEAEQRGLIRISGDHVVVGHAMYAELRRTRCGSAKLRRLRGQVAIAMNDGGRAADTVKRGLLWLESDSPPDPDVLVAAGRAASSLLDFTSAERLFTAAAATDVDDPIQVPPSADVNGVVMRASKLLWAKRSPELSWKVIDEALSSTRGVHRQKLLVFRACQLALAARPAEVLAKMAEIDVDTLDPFSAVMAFGVQSMAAGELGQPERAVAMAEQAYRALDTTDEGVYMRLPVTEFHTFALAAGGHVAEALEVSGRHLASQRTPMALAGVVASEIFGMAALAAGDLHEALVHLPDETTVVEAADGFQLANSFHRFSLLRAQALARTGDADAAEQTLEVARAHRHPTSLYVTSLETLTEAWLAAARVRLTEARRLARLAADFARSHDQFAREVWCLQTAVQFDDIDAAERLAELAVHVEGPRVAIAARYAAALSIDDATGLDSASVDFELMGDRLAAADAAGQAATAHRRAGRVDSATTAAARAHQLASACGGATSPAIAAAACAPPFSTREREIAMLVAQGLSNRQIAEVVSRSVRTVESHVYRASIKAGVAGRSGLAEMMRSIDR</sequence>